<sequence>MAVSLWTHPREGWLSVFAATTEPMTTSPAPRFDEWLDQIAERSAALRSAARQAPSHARIPACPDWTVPDLLAHVGGTQRFWAAAVTAGPASGPPSDGQVPERFPTGDLLEWSARSTDALLSSLRAAGPDGRCWTWWADSGIASTSGAVARHQVREVAVLARDAQDAAGVPEPLPSGLAVDAVDEFLHVGFGSMDGWPHSPARVALVADEGRAWTLILDETGASAVRSAVDGGRPEADATVSAPAGELLLALHRRTSWDDGTLRLAGDAALVRQLVVWQPLD</sequence>
<dbReference type="Proteomes" id="UP001152519">
    <property type="component" value="Unassembled WGS sequence"/>
</dbReference>
<dbReference type="InterPro" id="IPR010872">
    <property type="entry name" value="MDMPI_C-term_domain"/>
</dbReference>
<dbReference type="InterPro" id="IPR024344">
    <property type="entry name" value="MDMPI_metal-binding"/>
</dbReference>
<proteinExistence type="predicted"/>
<dbReference type="GO" id="GO:0046872">
    <property type="term" value="F:metal ion binding"/>
    <property type="evidence" value="ECO:0007669"/>
    <property type="project" value="InterPro"/>
</dbReference>
<dbReference type="PANTHER" id="PTHR40758:SF1">
    <property type="entry name" value="CONSERVED PROTEIN"/>
    <property type="match status" value="1"/>
</dbReference>
<feature type="domain" description="Mycothiol-dependent maleylpyruvate isomerase metal-binding" evidence="2">
    <location>
        <begin position="36"/>
        <end position="163"/>
    </location>
</feature>
<dbReference type="Pfam" id="PF07398">
    <property type="entry name" value="MDMPI_C"/>
    <property type="match status" value="1"/>
</dbReference>
<dbReference type="EMBL" id="CAJSLV010000070">
    <property type="protein sequence ID" value="CAG6396235.1"/>
    <property type="molecule type" value="Genomic_DNA"/>
</dbReference>
<organism evidence="3 4">
    <name type="scientific">Actinacidiphila cocklensis</name>
    <dbReference type="NCBI Taxonomy" id="887465"/>
    <lineage>
        <taxon>Bacteria</taxon>
        <taxon>Bacillati</taxon>
        <taxon>Actinomycetota</taxon>
        <taxon>Actinomycetes</taxon>
        <taxon>Kitasatosporales</taxon>
        <taxon>Streptomycetaceae</taxon>
        <taxon>Actinacidiphila</taxon>
    </lineage>
</organism>
<dbReference type="InterPro" id="IPR034660">
    <property type="entry name" value="DinB/YfiT-like"/>
</dbReference>
<dbReference type="PANTHER" id="PTHR40758">
    <property type="entry name" value="CONSERVED PROTEIN"/>
    <property type="match status" value="1"/>
</dbReference>
<dbReference type="AlphaFoldDB" id="A0A9W4GTX7"/>
<evidence type="ECO:0000313" key="3">
    <source>
        <dbReference type="EMBL" id="CAG6396235.1"/>
    </source>
</evidence>
<keyword evidence="4" id="KW-1185">Reference proteome</keyword>
<dbReference type="InterPro" id="IPR017517">
    <property type="entry name" value="Maleyloyr_isom"/>
</dbReference>
<protein>
    <recommendedName>
        <fullName evidence="5">Maleylpyruvate isomerase family mycothiol-dependent enzyme</fullName>
    </recommendedName>
</protein>
<dbReference type="Pfam" id="PF11716">
    <property type="entry name" value="MDMPI_N"/>
    <property type="match status" value="1"/>
</dbReference>
<dbReference type="SUPFAM" id="SSF109854">
    <property type="entry name" value="DinB/YfiT-like putative metalloenzymes"/>
    <property type="match status" value="1"/>
</dbReference>
<evidence type="ECO:0000313" key="4">
    <source>
        <dbReference type="Proteomes" id="UP001152519"/>
    </source>
</evidence>
<accession>A0A9W4GTX7</accession>
<evidence type="ECO:0000259" key="1">
    <source>
        <dbReference type="Pfam" id="PF07398"/>
    </source>
</evidence>
<name>A0A9W4GTX7_9ACTN</name>
<reference evidence="3" key="1">
    <citation type="submission" date="2021-05" db="EMBL/GenBank/DDBJ databases">
        <authorList>
            <person name="Arsene-Ploetze F."/>
        </authorList>
    </citation>
    <scope>NUCLEOTIDE SEQUENCE</scope>
    <source>
        <strain evidence="3">DSM 42138</strain>
    </source>
</reference>
<gene>
    <name evidence="3" type="ORF">SCOCK_40155</name>
</gene>
<dbReference type="NCBIfam" id="TIGR03083">
    <property type="entry name" value="maleylpyruvate isomerase family mycothiol-dependent enzyme"/>
    <property type="match status" value="1"/>
</dbReference>
<evidence type="ECO:0008006" key="5">
    <source>
        <dbReference type="Google" id="ProtNLM"/>
    </source>
</evidence>
<comment type="caution">
    <text evidence="3">The sequence shown here is derived from an EMBL/GenBank/DDBJ whole genome shotgun (WGS) entry which is preliminary data.</text>
</comment>
<feature type="domain" description="MDMPI C-terminal" evidence="1">
    <location>
        <begin position="177"/>
        <end position="271"/>
    </location>
</feature>
<dbReference type="GO" id="GO:0005886">
    <property type="term" value="C:plasma membrane"/>
    <property type="evidence" value="ECO:0007669"/>
    <property type="project" value="TreeGrafter"/>
</dbReference>
<evidence type="ECO:0000259" key="2">
    <source>
        <dbReference type="Pfam" id="PF11716"/>
    </source>
</evidence>